<dbReference type="PROSITE" id="PS50826">
    <property type="entry name" value="RUN"/>
    <property type="match status" value="1"/>
</dbReference>
<dbReference type="RefSeq" id="XP_026278359.1">
    <property type="nucleotide sequence ID" value="XM_026422574.2"/>
</dbReference>
<dbReference type="SUPFAM" id="SSF140741">
    <property type="entry name" value="RUN domain-like"/>
    <property type="match status" value="1"/>
</dbReference>
<dbReference type="GO" id="GO:0006914">
    <property type="term" value="P:autophagy"/>
    <property type="evidence" value="ECO:0007669"/>
    <property type="project" value="UniProtKB-KW"/>
</dbReference>
<feature type="region of interest" description="Disordered" evidence="5">
    <location>
        <begin position="643"/>
        <end position="671"/>
    </location>
</feature>
<keyword evidence="3" id="KW-0967">Endosome</keyword>
<feature type="region of interest" description="Disordered" evidence="5">
    <location>
        <begin position="318"/>
        <end position="343"/>
    </location>
</feature>
<gene>
    <name evidence="8" type="primary">LOC113206473</name>
</gene>
<evidence type="ECO:0000313" key="8">
    <source>
        <dbReference type="RefSeq" id="XP_026278359.1"/>
    </source>
</evidence>
<dbReference type="InterPro" id="IPR048569">
    <property type="entry name" value="RUBC_PIKBD"/>
</dbReference>
<proteinExistence type="predicted"/>
<protein>
    <submittedName>
        <fullName evidence="8">Run domain Beclin-1-interacting and cysteine-rich domain-containing protein</fullName>
    </submittedName>
</protein>
<dbReference type="PANTHER" id="PTHR45971:SF1">
    <property type="entry name" value="RUBICON, ISOFORM A"/>
    <property type="match status" value="1"/>
</dbReference>
<evidence type="ECO:0000256" key="3">
    <source>
        <dbReference type="ARBA" id="ARBA00022753"/>
    </source>
</evidence>
<evidence type="ECO:0000256" key="1">
    <source>
        <dbReference type="ARBA" id="ARBA00004603"/>
    </source>
</evidence>
<dbReference type="InterPro" id="IPR052428">
    <property type="entry name" value="Autophagy_HostDef_Reg"/>
</dbReference>
<feature type="domain" description="RUN" evidence="6">
    <location>
        <begin position="29"/>
        <end position="165"/>
    </location>
</feature>
<dbReference type="CTD" id="31803"/>
<dbReference type="InterPro" id="IPR037213">
    <property type="entry name" value="Run_dom_sf"/>
</dbReference>
<dbReference type="OrthoDB" id="10067503at2759"/>
<feature type="region of interest" description="Disordered" evidence="5">
    <location>
        <begin position="239"/>
        <end position="261"/>
    </location>
</feature>
<keyword evidence="4" id="KW-0072">Autophagy</keyword>
<evidence type="ECO:0000313" key="7">
    <source>
        <dbReference type="Proteomes" id="UP000504606"/>
    </source>
</evidence>
<accession>A0A6J1SAZ6</accession>
<dbReference type="PANTHER" id="PTHR45971">
    <property type="entry name" value="PHOX (PX) DOMAIN-CONTAINING PROTEIN"/>
    <property type="match status" value="1"/>
</dbReference>
<dbReference type="Pfam" id="PF13901">
    <property type="entry name" value="RH_dom"/>
    <property type="match status" value="1"/>
</dbReference>
<comment type="subcellular location">
    <subcellularLocation>
        <location evidence="1">Late endosome</location>
    </subcellularLocation>
</comment>
<dbReference type="GeneID" id="113206473"/>
<evidence type="ECO:0000256" key="4">
    <source>
        <dbReference type="ARBA" id="ARBA00023006"/>
    </source>
</evidence>
<keyword evidence="2" id="KW-0597">Phosphoprotein</keyword>
<dbReference type="SMART" id="SM01175">
    <property type="entry name" value="DUF4206"/>
    <property type="match status" value="1"/>
</dbReference>
<evidence type="ECO:0000256" key="2">
    <source>
        <dbReference type="ARBA" id="ARBA00022553"/>
    </source>
</evidence>
<dbReference type="Proteomes" id="UP000504606">
    <property type="component" value="Unplaced"/>
</dbReference>
<dbReference type="GO" id="GO:0005770">
    <property type="term" value="C:late endosome"/>
    <property type="evidence" value="ECO:0007669"/>
    <property type="project" value="UniProtKB-SubCell"/>
</dbReference>
<feature type="compositionally biased region" description="Polar residues" evidence="5">
    <location>
        <begin position="645"/>
        <end position="656"/>
    </location>
</feature>
<dbReference type="InterPro" id="IPR025258">
    <property type="entry name" value="RH_dom"/>
</dbReference>
<dbReference type="InterPro" id="IPR004012">
    <property type="entry name" value="Run_dom"/>
</dbReference>
<keyword evidence="7" id="KW-1185">Reference proteome</keyword>
<feature type="compositionally biased region" description="Polar residues" evidence="5">
    <location>
        <begin position="500"/>
        <end position="520"/>
    </location>
</feature>
<dbReference type="Pfam" id="PF21054">
    <property type="entry name" value="RUBC_PIKBD"/>
    <property type="match status" value="1"/>
</dbReference>
<sequence length="1055" mass="118258">MAGRDEVELLLLLKGTVEGLLISQVANVWSIYGGLNRLHCAMEKIFKHGYQVYQEGEPDLWVFINGLSWLQPNLATSPTVVLESYKESSHVPQHIISDKALTWLYKSLETHTLSQKLSWLLSDREHLLSCYQSNAFLSQEKFGEAALICLRAVEHNQPTLLTEINPCLYMTKWNPKVLKTHRRCSSYPETLERNSLWAKAKTTMDIIDSQCEEGPELDESQTVEEPATPISKCEIVQESEKTDTLHNVEDPSPTVKQSKPTEVVVSVTEPKNGCSKISFDKIKAWSSLPSLLGATLCGDSTENSENGMIVTRKTWNLTRSNSSRSTKGHGGSQTLPSTPYRSVKDIITTPNRSSTVESKLFALDNSVGVSKLSPSVIQVDYSGLQHSDSPDVSRQSRQTISKKVHINKQVSAKSVVKNLEKKKSRAARDESTPIKSNICEETKLSKSTKSNKSDSDLKTQLQSKDSEVPPKMTRSMTCDRIIPCKSPPVLSPTDKRRPGSATNLWEGSKGSSLNNSGTPLSWSRKSFMEDGGNSVQPMSTGYFPRPVEGQSLFSFLSSGQFSRANAELDRENAHFSISEAMIAAIEQVKCNKEVQTAPAPEDGADESDEEIIQLKQRLRLRRHQRQEEQRRLILGVALLSDGKTDTTTTDQSISPLSTPPGTPSDSMSTDGVEDMELDDSQSISVLKDSGLSVSMASLYSEAELSKNTITEESVNATQDSNWSAESVALSLISQFSEKQLPRASDLKWLVSEQETDQQLLPLPNSWPVSPDDVVDDDMRQAATPLRGNMEWAPPRPQLIFTVHPNPVRRTLMAKQSYRCAGCGMKVAPSYAHRYRYCEYLGRYFCTGCHSNQTAIIPARVLTKWDFNRYPVSNFSYRLLDSMFMDPLFNVAALNPGLYRKARSLERCRKFRQQLNYMKDLIFNCRHAKELQEVLERESHYMFSEVDVYSMVDFEQVKQGELASRLQTLLALGNEHTSQCELCLARGFVCELCSSKEIIFPWQIARVSRCGDCGVCYHTRCLSSSCPRCKRISERKKKYEEAKLVEEDTDTGLSTP</sequence>
<organism evidence="7 8">
    <name type="scientific">Frankliniella occidentalis</name>
    <name type="common">Western flower thrips</name>
    <name type="synonym">Euthrips occidentalis</name>
    <dbReference type="NCBI Taxonomy" id="133901"/>
    <lineage>
        <taxon>Eukaryota</taxon>
        <taxon>Metazoa</taxon>
        <taxon>Ecdysozoa</taxon>
        <taxon>Arthropoda</taxon>
        <taxon>Hexapoda</taxon>
        <taxon>Insecta</taxon>
        <taxon>Pterygota</taxon>
        <taxon>Neoptera</taxon>
        <taxon>Paraneoptera</taxon>
        <taxon>Thysanoptera</taxon>
        <taxon>Terebrantia</taxon>
        <taxon>Thripoidea</taxon>
        <taxon>Thripidae</taxon>
        <taxon>Frankliniella</taxon>
    </lineage>
</organism>
<feature type="compositionally biased region" description="Basic and acidic residues" evidence="5">
    <location>
        <begin position="239"/>
        <end position="249"/>
    </location>
</feature>
<dbReference type="GO" id="GO:1901981">
    <property type="term" value="F:phosphatidylinositol phosphate binding"/>
    <property type="evidence" value="ECO:0007669"/>
    <property type="project" value="TreeGrafter"/>
</dbReference>
<evidence type="ECO:0000256" key="5">
    <source>
        <dbReference type="SAM" id="MobiDB-lite"/>
    </source>
</evidence>
<dbReference type="CDD" id="cd00029">
    <property type="entry name" value="C1"/>
    <property type="match status" value="1"/>
</dbReference>
<evidence type="ECO:0000259" key="6">
    <source>
        <dbReference type="PROSITE" id="PS50826"/>
    </source>
</evidence>
<dbReference type="Gene3D" id="1.20.58.900">
    <property type="match status" value="1"/>
</dbReference>
<dbReference type="Pfam" id="PF02759">
    <property type="entry name" value="RUN"/>
    <property type="match status" value="1"/>
</dbReference>
<dbReference type="AlphaFoldDB" id="A0A6J1SAZ6"/>
<feature type="region of interest" description="Disordered" evidence="5">
    <location>
        <begin position="442"/>
        <end position="520"/>
    </location>
</feature>
<reference evidence="8" key="1">
    <citation type="submission" date="2025-08" db="UniProtKB">
        <authorList>
            <consortium name="RefSeq"/>
        </authorList>
    </citation>
    <scope>IDENTIFICATION</scope>
    <source>
        <tissue evidence="8">Whole organism</tissue>
    </source>
</reference>
<name>A0A6J1SAZ6_FRAOC</name>
<dbReference type="KEGG" id="foc:113206473"/>
<dbReference type="CDD" id="cd17686">
    <property type="entry name" value="RUN_RUBCN"/>
    <property type="match status" value="1"/>
</dbReference>